<evidence type="ECO:0000313" key="7">
    <source>
        <dbReference type="Proteomes" id="UP000437736"/>
    </source>
</evidence>
<comment type="similarity">
    <text evidence="1">Belongs to the LysR transcriptional regulatory family.</text>
</comment>
<proteinExistence type="inferred from homology"/>
<evidence type="ECO:0000256" key="2">
    <source>
        <dbReference type="ARBA" id="ARBA00023015"/>
    </source>
</evidence>
<keyword evidence="7" id="KW-1185">Reference proteome</keyword>
<gene>
    <name evidence="6" type="ORF">GHK86_12500</name>
</gene>
<name>A0ABW9QW03_9ACTN</name>
<dbReference type="Gene3D" id="3.40.190.10">
    <property type="entry name" value="Periplasmic binding protein-like II"/>
    <property type="match status" value="2"/>
</dbReference>
<comment type="caution">
    <text evidence="6">The sequence shown here is derived from an EMBL/GenBank/DDBJ whole genome shotgun (WGS) entry which is preliminary data.</text>
</comment>
<reference evidence="6 7" key="1">
    <citation type="submission" date="2019-11" db="EMBL/GenBank/DDBJ databases">
        <title>Acidiferrimicrobium australis gen. nov., sp. nov., an acidophilic and obligately heterotrophic, member of the Actinobacteria that catalyses dissimilatory oxido- reduction of iron isolated from metal-rich acidic water in Chile.</title>
        <authorList>
            <person name="Gonzalez D."/>
            <person name="Huber K."/>
            <person name="Hedrich S."/>
            <person name="Rojas-Villalobos C."/>
            <person name="Quatrini R."/>
            <person name="Dinamarca M.A."/>
            <person name="Schwarz A."/>
            <person name="Canales C."/>
            <person name="Nancucheo I."/>
        </authorList>
    </citation>
    <scope>NUCLEOTIDE SEQUENCE [LARGE SCALE GENOMIC DNA]</scope>
    <source>
        <strain evidence="6 7">USS-CCA1</strain>
    </source>
</reference>
<dbReference type="SUPFAM" id="SSF53850">
    <property type="entry name" value="Periplasmic binding protein-like II"/>
    <property type="match status" value="1"/>
</dbReference>
<dbReference type="EMBL" id="WJHE01000633">
    <property type="protein sequence ID" value="MST33536.1"/>
    <property type="molecule type" value="Genomic_DNA"/>
</dbReference>
<dbReference type="Pfam" id="PF03466">
    <property type="entry name" value="LysR_substrate"/>
    <property type="match status" value="1"/>
</dbReference>
<protein>
    <submittedName>
        <fullName evidence="6">LysR family transcriptional regulator</fullName>
    </submittedName>
</protein>
<feature type="non-terminal residue" evidence="6">
    <location>
        <position position="1"/>
    </location>
</feature>
<dbReference type="PANTHER" id="PTHR30346">
    <property type="entry name" value="TRANSCRIPTIONAL DUAL REGULATOR HCAR-RELATED"/>
    <property type="match status" value="1"/>
</dbReference>
<evidence type="ECO:0000259" key="5">
    <source>
        <dbReference type="Pfam" id="PF03466"/>
    </source>
</evidence>
<accession>A0ABW9QW03</accession>
<dbReference type="PANTHER" id="PTHR30346:SF0">
    <property type="entry name" value="HCA OPERON TRANSCRIPTIONAL ACTIVATOR HCAR"/>
    <property type="match status" value="1"/>
</dbReference>
<keyword evidence="4" id="KW-0804">Transcription</keyword>
<sequence>TGFTGWNLEELRAGRSDVVFVRPPVDADPGVALIDLGEEELVVALPADHPLAARRRLRPADLRGEAVVSWPRRNAPGMHDRIEAQVWAGRRPNVVREEPDDEQVLRAVAAGVGLAVMIGTRLASLRVPGVAVRRFGVPVPTVGLALAWRPAVAPPAAARFVGLTQFSDVKAG</sequence>
<dbReference type="Proteomes" id="UP000437736">
    <property type="component" value="Unassembled WGS sequence"/>
</dbReference>
<evidence type="ECO:0000256" key="4">
    <source>
        <dbReference type="ARBA" id="ARBA00023163"/>
    </source>
</evidence>
<evidence type="ECO:0000256" key="3">
    <source>
        <dbReference type="ARBA" id="ARBA00023125"/>
    </source>
</evidence>
<dbReference type="InterPro" id="IPR005119">
    <property type="entry name" value="LysR_subst-bd"/>
</dbReference>
<keyword evidence="2" id="KW-0805">Transcription regulation</keyword>
<feature type="domain" description="LysR substrate-binding" evidence="5">
    <location>
        <begin position="8"/>
        <end position="162"/>
    </location>
</feature>
<evidence type="ECO:0000313" key="6">
    <source>
        <dbReference type="EMBL" id="MST33536.1"/>
    </source>
</evidence>
<organism evidence="6 7">
    <name type="scientific">Acidiferrimicrobium australe</name>
    <dbReference type="NCBI Taxonomy" id="2664430"/>
    <lineage>
        <taxon>Bacteria</taxon>
        <taxon>Bacillati</taxon>
        <taxon>Actinomycetota</taxon>
        <taxon>Acidimicrobiia</taxon>
        <taxon>Acidimicrobiales</taxon>
        <taxon>Acidimicrobiaceae</taxon>
        <taxon>Acidiferrimicrobium</taxon>
    </lineage>
</organism>
<evidence type="ECO:0000256" key="1">
    <source>
        <dbReference type="ARBA" id="ARBA00009437"/>
    </source>
</evidence>
<keyword evidence="3" id="KW-0238">DNA-binding</keyword>